<gene>
    <name evidence="1" type="ORF">LZG35_18280</name>
</gene>
<sequence>MSRYKDPSFHSAFLFLFAALVLSGCGDDESSGDANTAAATLPAYERIPDCDGLAALLGDLVSGLTPADDDGEPGRYQEDGRYGVNCTWLTPRVRNDNAFEMVKGGSLTVGITVDPRDSSDEKTLRDLGMVYDDARVEALGGYVVDMGGKLDPAAQLGMVGPQVVVGHVNISFAAGGLYLQKVEELRNVTNDRVIEAAVTLHRSLR</sequence>
<evidence type="ECO:0000313" key="2">
    <source>
        <dbReference type="Proteomes" id="UP001107961"/>
    </source>
</evidence>
<comment type="caution">
    <text evidence="1">The sequence shown here is derived from an EMBL/GenBank/DDBJ whole genome shotgun (WGS) entry which is preliminary data.</text>
</comment>
<keyword evidence="2" id="KW-1185">Reference proteome</keyword>
<accession>A0A9Q3W8Q5</accession>
<reference evidence="1" key="1">
    <citation type="submission" date="2022-01" db="EMBL/GenBank/DDBJ databases">
        <authorList>
            <person name="Karlyshev A.V."/>
            <person name="Jaspars M."/>
        </authorList>
    </citation>
    <scope>NUCLEOTIDE SEQUENCE</scope>
    <source>
        <strain evidence="1">AGSA3-2</strain>
    </source>
</reference>
<organism evidence="1 2">
    <name type="scientific">Alloalcanivorax xenomutans</name>
    <dbReference type="NCBI Taxonomy" id="1094342"/>
    <lineage>
        <taxon>Bacteria</taxon>
        <taxon>Pseudomonadati</taxon>
        <taxon>Pseudomonadota</taxon>
        <taxon>Gammaproteobacteria</taxon>
        <taxon>Oceanospirillales</taxon>
        <taxon>Alcanivoracaceae</taxon>
        <taxon>Alloalcanivorax</taxon>
    </lineage>
</organism>
<protein>
    <submittedName>
        <fullName evidence="1">Lytic murein transglycosylase</fullName>
    </submittedName>
</protein>
<dbReference type="RefSeq" id="WP_026948701.1">
    <property type="nucleotide sequence ID" value="NZ_CP012331.1"/>
</dbReference>
<name>A0A9Q3W8Q5_9GAMM</name>
<dbReference type="EMBL" id="JAJVKT010000026">
    <property type="protein sequence ID" value="MCE7510589.1"/>
    <property type="molecule type" value="Genomic_DNA"/>
</dbReference>
<proteinExistence type="predicted"/>
<dbReference type="KEGG" id="axe:P40_15530"/>
<dbReference type="AlphaFoldDB" id="A0A9Q3W8Q5"/>
<evidence type="ECO:0000313" key="1">
    <source>
        <dbReference type="EMBL" id="MCE7510589.1"/>
    </source>
</evidence>
<dbReference type="Proteomes" id="UP001107961">
    <property type="component" value="Unassembled WGS sequence"/>
</dbReference>
<dbReference type="PROSITE" id="PS51257">
    <property type="entry name" value="PROKAR_LIPOPROTEIN"/>
    <property type="match status" value="1"/>
</dbReference>